<protein>
    <submittedName>
        <fullName evidence="2">MarR family transcriptional regulator</fullName>
    </submittedName>
</protein>
<dbReference type="Gene3D" id="1.10.10.10">
    <property type="entry name" value="Winged helix-like DNA-binding domain superfamily/Winged helix DNA-binding domain"/>
    <property type="match status" value="1"/>
</dbReference>
<keyword evidence="3" id="KW-1185">Reference proteome</keyword>
<sequence length="201" mass="22524">MFQFMKQPPSVLLPLLRSAFQGELLAWLFLHPEQEYPQVELARRFEVTPPTVTREVDRLAAAGLVRERRVGNLRLVSADTDMVIARPLTELLALTYGPVAVLPGLLEGVPGVEGAYIYGSWAARYTGEPGRVPRDLDILVVGDADDDDLYDVARKAERQLGREVNIRRLSCSSWESPGEDPFLESIRSRPLVRLKIGNERS</sequence>
<dbReference type="EMBL" id="JBFALK010000014">
    <property type="protein sequence ID" value="MEV0972004.1"/>
    <property type="molecule type" value="Genomic_DNA"/>
</dbReference>
<accession>A0ABV3GK33</accession>
<proteinExistence type="predicted"/>
<organism evidence="2 3">
    <name type="scientific">Microtetraspora glauca</name>
    <dbReference type="NCBI Taxonomy" id="1996"/>
    <lineage>
        <taxon>Bacteria</taxon>
        <taxon>Bacillati</taxon>
        <taxon>Actinomycetota</taxon>
        <taxon>Actinomycetes</taxon>
        <taxon>Streptosporangiales</taxon>
        <taxon>Streptosporangiaceae</taxon>
        <taxon>Microtetraspora</taxon>
    </lineage>
</organism>
<dbReference type="RefSeq" id="WP_358136701.1">
    <property type="nucleotide sequence ID" value="NZ_JBFALK010000014.1"/>
</dbReference>
<dbReference type="InterPro" id="IPR036388">
    <property type="entry name" value="WH-like_DNA-bd_sf"/>
</dbReference>
<dbReference type="SUPFAM" id="SSF46785">
    <property type="entry name" value="Winged helix' DNA-binding domain"/>
    <property type="match status" value="1"/>
</dbReference>
<dbReference type="InterPro" id="IPR036390">
    <property type="entry name" value="WH_DNA-bd_sf"/>
</dbReference>
<comment type="caution">
    <text evidence="2">The sequence shown here is derived from an EMBL/GenBank/DDBJ whole genome shotgun (WGS) entry which is preliminary data.</text>
</comment>
<dbReference type="CDD" id="cd00090">
    <property type="entry name" value="HTH_ARSR"/>
    <property type="match status" value="1"/>
</dbReference>
<gene>
    <name evidence="2" type="ORF">AB0I59_25660</name>
</gene>
<feature type="domain" description="HTH marR-type" evidence="1">
    <location>
        <begin position="37"/>
        <end position="69"/>
    </location>
</feature>
<name>A0ABV3GK33_MICGL</name>
<dbReference type="Proteomes" id="UP001551675">
    <property type="component" value="Unassembled WGS sequence"/>
</dbReference>
<reference evidence="2 3" key="1">
    <citation type="submission" date="2024-06" db="EMBL/GenBank/DDBJ databases">
        <title>The Natural Products Discovery Center: Release of the First 8490 Sequenced Strains for Exploring Actinobacteria Biosynthetic Diversity.</title>
        <authorList>
            <person name="Kalkreuter E."/>
            <person name="Kautsar S.A."/>
            <person name="Yang D."/>
            <person name="Bader C.D."/>
            <person name="Teijaro C.N."/>
            <person name="Fluegel L."/>
            <person name="Davis C.M."/>
            <person name="Simpson J.R."/>
            <person name="Lauterbach L."/>
            <person name="Steele A.D."/>
            <person name="Gui C."/>
            <person name="Meng S."/>
            <person name="Li G."/>
            <person name="Viehrig K."/>
            <person name="Ye F."/>
            <person name="Su P."/>
            <person name="Kiefer A.F."/>
            <person name="Nichols A."/>
            <person name="Cepeda A.J."/>
            <person name="Yan W."/>
            <person name="Fan B."/>
            <person name="Jiang Y."/>
            <person name="Adhikari A."/>
            <person name="Zheng C.-J."/>
            <person name="Schuster L."/>
            <person name="Cowan T.M."/>
            <person name="Smanski M.J."/>
            <person name="Chevrette M.G."/>
            <person name="De Carvalho L.P.S."/>
            <person name="Shen B."/>
        </authorList>
    </citation>
    <scope>NUCLEOTIDE SEQUENCE [LARGE SCALE GENOMIC DNA]</scope>
    <source>
        <strain evidence="2 3">NPDC050100</strain>
    </source>
</reference>
<evidence type="ECO:0000313" key="3">
    <source>
        <dbReference type="Proteomes" id="UP001551675"/>
    </source>
</evidence>
<dbReference type="Pfam" id="PF12802">
    <property type="entry name" value="MarR_2"/>
    <property type="match status" value="1"/>
</dbReference>
<evidence type="ECO:0000313" key="2">
    <source>
        <dbReference type="EMBL" id="MEV0972004.1"/>
    </source>
</evidence>
<evidence type="ECO:0000259" key="1">
    <source>
        <dbReference type="Pfam" id="PF12802"/>
    </source>
</evidence>
<dbReference type="InterPro" id="IPR011991">
    <property type="entry name" value="ArsR-like_HTH"/>
</dbReference>
<dbReference type="InterPro" id="IPR000835">
    <property type="entry name" value="HTH_MarR-typ"/>
</dbReference>